<dbReference type="STRING" id="1907666.DSM25559_4862"/>
<dbReference type="AlphaFoldDB" id="A0A1R3U236"/>
<sequence length="75" mass="8404">MVTVIREAGLRFVIYTDDHEPAHVHAYGDGEARIDIIQMTVMSSRGMKKPDLAAALAIVQANRALFLKKWEEIHG</sequence>
<evidence type="ECO:0008006" key="3">
    <source>
        <dbReference type="Google" id="ProtNLM"/>
    </source>
</evidence>
<evidence type="ECO:0000313" key="1">
    <source>
        <dbReference type="EMBL" id="SCX35227.1"/>
    </source>
</evidence>
<dbReference type="InterPro" id="IPR025427">
    <property type="entry name" value="DUF4160"/>
</dbReference>
<dbReference type="Proteomes" id="UP000187891">
    <property type="component" value="Unassembled WGS sequence"/>
</dbReference>
<dbReference type="EMBL" id="FMUE01000019">
    <property type="protein sequence ID" value="SCX35227.1"/>
    <property type="molecule type" value="Genomic_DNA"/>
</dbReference>
<gene>
    <name evidence="1" type="ORF">DSM25559_4862</name>
</gene>
<accession>A0A1R3U236</accession>
<evidence type="ECO:0000313" key="2">
    <source>
        <dbReference type="Proteomes" id="UP000187891"/>
    </source>
</evidence>
<organism evidence="1 2">
    <name type="scientific">Agrobacterium rosae</name>
    <dbReference type="NCBI Taxonomy" id="1972867"/>
    <lineage>
        <taxon>Bacteria</taxon>
        <taxon>Pseudomonadati</taxon>
        <taxon>Pseudomonadota</taxon>
        <taxon>Alphaproteobacteria</taxon>
        <taxon>Hyphomicrobiales</taxon>
        <taxon>Rhizobiaceae</taxon>
        <taxon>Rhizobium/Agrobacterium group</taxon>
        <taxon>Agrobacterium</taxon>
    </lineage>
</organism>
<protein>
    <recommendedName>
        <fullName evidence="3">DUF4160 domain-containing protein</fullName>
    </recommendedName>
</protein>
<dbReference type="Pfam" id="PF13711">
    <property type="entry name" value="DUF4160"/>
    <property type="match status" value="1"/>
</dbReference>
<proteinExistence type="predicted"/>
<dbReference type="RefSeq" id="WP_077122819.1">
    <property type="nucleotide sequence ID" value="NZ_FMUE01000019.1"/>
</dbReference>
<reference evidence="2" key="1">
    <citation type="submission" date="2016-10" db="EMBL/GenBank/DDBJ databases">
        <authorList>
            <person name="Wibberg D."/>
        </authorList>
    </citation>
    <scope>NUCLEOTIDE SEQUENCE [LARGE SCALE GENOMIC DNA]</scope>
</reference>
<name>A0A1R3U236_9HYPH</name>